<dbReference type="AlphaFoldDB" id="A0A438F415"/>
<sequence length="171" mass="19259">MFLLEYISNDLLGFLISQYDFILPAAVMVGLTLIAFMLSLFAFGSSPKIFLVDFACYKPPNSLACSKEMVIERLRLHGNFSDESLEFMKKLMKASGLGEATYLSEGLLKEPLDTSTKAARKRRRWWCSELWMSYWARLGYKLSENVLSYNLSGMGCSAGLLSIGLAKTFSR</sequence>
<dbReference type="InterPro" id="IPR013601">
    <property type="entry name" value="FAE1_typ3_polyketide_synth"/>
</dbReference>
<dbReference type="GO" id="GO:0009922">
    <property type="term" value="F:fatty acid elongase activity"/>
    <property type="evidence" value="ECO:0007669"/>
    <property type="project" value="UniProtKB-EC"/>
</dbReference>
<keyword evidence="3" id="KW-0812">Transmembrane</keyword>
<dbReference type="GO" id="GO:0006633">
    <property type="term" value="P:fatty acid biosynthetic process"/>
    <property type="evidence" value="ECO:0007669"/>
    <property type="project" value="InterPro"/>
</dbReference>
<keyword evidence="3" id="KW-0472">Membrane</keyword>
<evidence type="ECO:0000256" key="1">
    <source>
        <dbReference type="ARBA" id="ARBA00023315"/>
    </source>
</evidence>
<dbReference type="GO" id="GO:0016020">
    <property type="term" value="C:membrane"/>
    <property type="evidence" value="ECO:0007669"/>
    <property type="project" value="InterPro"/>
</dbReference>
<proteinExistence type="predicted"/>
<evidence type="ECO:0000313" key="6">
    <source>
        <dbReference type="Proteomes" id="UP000288805"/>
    </source>
</evidence>
<evidence type="ECO:0000259" key="4">
    <source>
        <dbReference type="Pfam" id="PF08392"/>
    </source>
</evidence>
<dbReference type="EMBL" id="QGNW01001125">
    <property type="protein sequence ID" value="RVW54760.1"/>
    <property type="molecule type" value="Genomic_DNA"/>
</dbReference>
<feature type="domain" description="FAE" evidence="4">
    <location>
        <begin position="48"/>
        <end position="121"/>
    </location>
</feature>
<feature type="transmembrane region" description="Helical" evidence="3">
    <location>
        <begin position="21"/>
        <end position="43"/>
    </location>
</feature>
<evidence type="ECO:0000256" key="3">
    <source>
        <dbReference type="SAM" id="Phobius"/>
    </source>
</evidence>
<reference evidence="5 6" key="1">
    <citation type="journal article" date="2018" name="PLoS Genet.">
        <title>Population sequencing reveals clonal diversity and ancestral inbreeding in the grapevine cultivar Chardonnay.</title>
        <authorList>
            <person name="Roach M.J."/>
            <person name="Johnson D.L."/>
            <person name="Bohlmann J."/>
            <person name="van Vuuren H.J."/>
            <person name="Jones S.J."/>
            <person name="Pretorius I.S."/>
            <person name="Schmidt S.A."/>
            <person name="Borneman A.R."/>
        </authorList>
    </citation>
    <scope>NUCLEOTIDE SEQUENCE [LARGE SCALE GENOMIC DNA]</scope>
    <source>
        <strain evidence="6">cv. Chardonnay</strain>
        <tissue evidence="5">Leaf</tissue>
    </source>
</reference>
<keyword evidence="3" id="KW-1133">Transmembrane helix</keyword>
<organism evidence="5 6">
    <name type="scientific">Vitis vinifera</name>
    <name type="common">Grape</name>
    <dbReference type="NCBI Taxonomy" id="29760"/>
    <lineage>
        <taxon>Eukaryota</taxon>
        <taxon>Viridiplantae</taxon>
        <taxon>Streptophyta</taxon>
        <taxon>Embryophyta</taxon>
        <taxon>Tracheophyta</taxon>
        <taxon>Spermatophyta</taxon>
        <taxon>Magnoliopsida</taxon>
        <taxon>eudicotyledons</taxon>
        <taxon>Gunneridae</taxon>
        <taxon>Pentapetalae</taxon>
        <taxon>rosids</taxon>
        <taxon>Vitales</taxon>
        <taxon>Vitaceae</taxon>
        <taxon>Viteae</taxon>
        <taxon>Vitis</taxon>
    </lineage>
</organism>
<comment type="caution">
    <text evidence="5">The sequence shown here is derived from an EMBL/GenBank/DDBJ whole genome shotgun (WGS) entry which is preliminary data.</text>
</comment>
<keyword evidence="1" id="KW-0012">Acyltransferase</keyword>
<protein>
    <submittedName>
        <fullName evidence="5">3-ketoacyl-CoA synthase 11</fullName>
    </submittedName>
</protein>
<dbReference type="Pfam" id="PF08392">
    <property type="entry name" value="FAE1_CUT1_RppA"/>
    <property type="match status" value="2"/>
</dbReference>
<dbReference type="Proteomes" id="UP000288805">
    <property type="component" value="Unassembled WGS sequence"/>
</dbReference>
<keyword evidence="1" id="KW-0808">Transferase</keyword>
<name>A0A438F415_VITVI</name>
<dbReference type="InterPro" id="IPR016039">
    <property type="entry name" value="Thiolase-like"/>
</dbReference>
<dbReference type="SUPFAM" id="SSF53901">
    <property type="entry name" value="Thiolase-like"/>
    <property type="match status" value="1"/>
</dbReference>
<comment type="catalytic activity">
    <reaction evidence="2">
        <text>a very-long-chain acyl-CoA + malonyl-CoA + H(+) = a very-long-chain 3-oxoacyl-CoA + CO2 + CoA</text>
        <dbReference type="Rhea" id="RHEA:32727"/>
        <dbReference type="ChEBI" id="CHEBI:15378"/>
        <dbReference type="ChEBI" id="CHEBI:16526"/>
        <dbReference type="ChEBI" id="CHEBI:57287"/>
        <dbReference type="ChEBI" id="CHEBI:57384"/>
        <dbReference type="ChEBI" id="CHEBI:90725"/>
        <dbReference type="ChEBI" id="CHEBI:90736"/>
        <dbReference type="EC" id="2.3.1.199"/>
    </reaction>
</comment>
<evidence type="ECO:0000313" key="5">
    <source>
        <dbReference type="EMBL" id="RVW54760.1"/>
    </source>
</evidence>
<dbReference type="InterPro" id="IPR012392">
    <property type="entry name" value="3-ktacl-CoA_syn"/>
</dbReference>
<gene>
    <name evidence="5" type="primary">KCS11_12</name>
    <name evidence="5" type="ORF">CK203_071884</name>
</gene>
<accession>A0A438F415</accession>
<feature type="domain" description="FAE" evidence="4">
    <location>
        <begin position="140"/>
        <end position="168"/>
    </location>
</feature>
<dbReference type="PANTHER" id="PTHR31561">
    <property type="entry name" value="3-KETOACYL-COA SYNTHASE"/>
    <property type="match status" value="1"/>
</dbReference>
<evidence type="ECO:0000256" key="2">
    <source>
        <dbReference type="ARBA" id="ARBA00047375"/>
    </source>
</evidence>